<dbReference type="EMBL" id="CP136890">
    <property type="protein sequence ID" value="WOK95757.1"/>
    <property type="molecule type" value="Genomic_DNA"/>
</dbReference>
<dbReference type="InterPro" id="IPR028457">
    <property type="entry name" value="ABI"/>
</dbReference>
<evidence type="ECO:0000313" key="5">
    <source>
        <dbReference type="EMBL" id="WOK95757.1"/>
    </source>
</evidence>
<evidence type="ECO:0000256" key="2">
    <source>
        <dbReference type="ARBA" id="ARBA00011513"/>
    </source>
</evidence>
<feature type="compositionally biased region" description="Basic residues" evidence="4">
    <location>
        <begin position="287"/>
        <end position="298"/>
    </location>
</feature>
<comment type="function">
    <text evidence="3">Involved in regulation of actin and microtubule organization. Part of a WAVE complex that activates the Arp2/3 complex.</text>
</comment>
<feature type="region of interest" description="Disordered" evidence="4">
    <location>
        <begin position="191"/>
        <end position="232"/>
    </location>
</feature>
<comment type="subunit">
    <text evidence="2">Binds SCAR.</text>
</comment>
<comment type="similarity">
    <text evidence="1">Belongs to the ABI family.</text>
</comment>
<dbReference type="AlphaFoldDB" id="A0AAQ3JTI6"/>
<evidence type="ECO:0000256" key="3">
    <source>
        <dbReference type="ARBA" id="ARBA00025223"/>
    </source>
</evidence>
<name>A0AAQ3JTI6_9LILI</name>
<proteinExistence type="inferred from homology"/>
<evidence type="ECO:0000256" key="4">
    <source>
        <dbReference type="SAM" id="MobiDB-lite"/>
    </source>
</evidence>
<dbReference type="Gene3D" id="6.10.140.1620">
    <property type="match status" value="1"/>
</dbReference>
<accession>A0AAQ3JTI6</accession>
<dbReference type="PANTHER" id="PTHR10460:SF10">
    <property type="entry name" value="PROTEIN ABIL3"/>
    <property type="match status" value="1"/>
</dbReference>
<dbReference type="Proteomes" id="UP001327560">
    <property type="component" value="Chromosome 1"/>
</dbReference>
<evidence type="ECO:0000256" key="1">
    <source>
        <dbReference type="ARBA" id="ARBA00010020"/>
    </source>
</evidence>
<organism evidence="5 6">
    <name type="scientific">Canna indica</name>
    <name type="common">Indian-shot</name>
    <dbReference type="NCBI Taxonomy" id="4628"/>
    <lineage>
        <taxon>Eukaryota</taxon>
        <taxon>Viridiplantae</taxon>
        <taxon>Streptophyta</taxon>
        <taxon>Embryophyta</taxon>
        <taxon>Tracheophyta</taxon>
        <taxon>Spermatophyta</taxon>
        <taxon>Magnoliopsida</taxon>
        <taxon>Liliopsida</taxon>
        <taxon>Zingiberales</taxon>
        <taxon>Cannaceae</taxon>
        <taxon>Canna</taxon>
    </lineage>
</organism>
<evidence type="ECO:0000313" key="6">
    <source>
        <dbReference type="Proteomes" id="UP001327560"/>
    </source>
</evidence>
<reference evidence="5 6" key="1">
    <citation type="submission" date="2023-10" db="EMBL/GenBank/DDBJ databases">
        <title>Chromosome-scale genome assembly provides insights into flower coloration mechanisms of Canna indica.</title>
        <authorList>
            <person name="Li C."/>
        </authorList>
    </citation>
    <scope>NUCLEOTIDE SEQUENCE [LARGE SCALE GENOMIC DNA]</scope>
    <source>
        <tissue evidence="5">Flower</tissue>
    </source>
</reference>
<gene>
    <name evidence="5" type="ORF">Cni_G04464</name>
</gene>
<protein>
    <submittedName>
        <fullName evidence="5">Protein ABIL2 isoform X2</fullName>
    </submittedName>
</protein>
<dbReference type="PANTHER" id="PTHR10460">
    <property type="entry name" value="ABL INTERACTOR FAMILY MEMBER"/>
    <property type="match status" value="1"/>
</dbReference>
<keyword evidence="6" id="KW-1185">Reference proteome</keyword>
<feature type="region of interest" description="Disordered" evidence="4">
    <location>
        <begin position="272"/>
        <end position="298"/>
    </location>
</feature>
<sequence>MEAVSPSASVASNHFDGANFDELSMEQSLLFSDSLKDLKNLKSQLYSAAEYFELSYTTDDHKQVVVNTLKEYAIKALVNTVDHLGSVSFKVNDLLDEKIDVVSGAEFRVSCIEQKIRTCQELVDCEGFSQQSLIIKTPRYHKRYVLPVGESMPESGRYAVPKFEIKNTSKYNTETHKFHAVNTTPMMKTPSFRKTRTISSSPSIRAHSVSPRRVSPSQQSGKLFRAEKRAASPMPNLLARSGSLAARPTALSSSSIARQYSSPVEKWTSMKLHAERNQQKDSEHNPSKGKKFLKSLLSRRKSKKDEMLYNYLDEY</sequence>
<feature type="compositionally biased region" description="Basic and acidic residues" evidence="4">
    <location>
        <begin position="272"/>
        <end position="286"/>
    </location>
</feature>